<proteinExistence type="inferred from homology"/>
<reference evidence="6" key="1">
    <citation type="submission" date="2022-09" db="EMBL/GenBank/DDBJ databases">
        <title>Intensive care unit water sources are persistently colonized with multi-drug resistant bacteria and are the site of extensive horizontal gene transfer of antibiotic resistance genes.</title>
        <authorList>
            <person name="Diorio-Toth L."/>
        </authorList>
    </citation>
    <scope>NUCLEOTIDE SEQUENCE</scope>
    <source>
        <strain evidence="6">GD03832</strain>
    </source>
</reference>
<dbReference type="InterPro" id="IPR050808">
    <property type="entry name" value="Phage_Integrase"/>
</dbReference>
<dbReference type="Proteomes" id="UP001161065">
    <property type="component" value="Unassembled WGS sequence"/>
</dbReference>
<dbReference type="Gene3D" id="1.10.150.130">
    <property type="match status" value="1"/>
</dbReference>
<evidence type="ECO:0000256" key="1">
    <source>
        <dbReference type="ARBA" id="ARBA00008857"/>
    </source>
</evidence>
<dbReference type="Gene3D" id="1.10.443.10">
    <property type="entry name" value="Intergrase catalytic core"/>
    <property type="match status" value="1"/>
</dbReference>
<evidence type="ECO:0000259" key="5">
    <source>
        <dbReference type="PROSITE" id="PS51898"/>
    </source>
</evidence>
<dbReference type="InterPro" id="IPR010998">
    <property type="entry name" value="Integrase_recombinase_N"/>
</dbReference>
<evidence type="ECO:0000256" key="4">
    <source>
        <dbReference type="ARBA" id="ARBA00023172"/>
    </source>
</evidence>
<dbReference type="InterPro" id="IPR053876">
    <property type="entry name" value="Phage_int_M"/>
</dbReference>
<dbReference type="InterPro" id="IPR038488">
    <property type="entry name" value="Integrase_DNA-bd_sf"/>
</dbReference>
<dbReference type="CDD" id="cd00801">
    <property type="entry name" value="INT_P4_C"/>
    <property type="match status" value="1"/>
</dbReference>
<organism evidence="6 7">
    <name type="scientific">Comamonas thiooxydans</name>
    <dbReference type="NCBI Taxonomy" id="363952"/>
    <lineage>
        <taxon>Bacteria</taxon>
        <taxon>Pseudomonadati</taxon>
        <taxon>Pseudomonadota</taxon>
        <taxon>Betaproteobacteria</taxon>
        <taxon>Burkholderiales</taxon>
        <taxon>Comamonadaceae</taxon>
        <taxon>Comamonas</taxon>
    </lineage>
</organism>
<keyword evidence="4" id="KW-0233">DNA recombination</keyword>
<dbReference type="GO" id="GO:0015074">
    <property type="term" value="P:DNA integration"/>
    <property type="evidence" value="ECO:0007669"/>
    <property type="project" value="UniProtKB-KW"/>
</dbReference>
<accession>A0AA42Q272</accession>
<dbReference type="RefSeq" id="WP_280008728.1">
    <property type="nucleotide sequence ID" value="NZ_JAOCEK010000015.1"/>
</dbReference>
<dbReference type="PROSITE" id="PS51898">
    <property type="entry name" value="TYR_RECOMBINASE"/>
    <property type="match status" value="1"/>
</dbReference>
<dbReference type="AlphaFoldDB" id="A0AA42Q272"/>
<keyword evidence="2" id="KW-0229">DNA integration</keyword>
<dbReference type="InterPro" id="IPR013762">
    <property type="entry name" value="Integrase-like_cat_sf"/>
</dbReference>
<gene>
    <name evidence="6" type="ORF">N5D63_17055</name>
</gene>
<evidence type="ECO:0000313" key="6">
    <source>
        <dbReference type="EMBL" id="MDH1335855.1"/>
    </source>
</evidence>
<sequence>MPKISKELGALEVARLKTDGVYAVGGVAGLHLRVAGQSRSWVLRYVIHKARRRMGLGSFPTVTLAMAREQAREAHLKIRQGIDPLEEREGLKAQRRLEQAKKLLFRDAASKCITAKSAEWSNSKHAGQWSATLETYAFPFIGDLDVTAIDTHHMLALLQPIWHTKTETASRVRGRVETVLDWAAVFCGHKMPNPARWTGHLDQILPKPTRIAKVRHHEAVPYKEVAPVVRAIADSAGQGAKALLFQVLTAVRSGEAREAVWSEIDMESRVWTIPAERMKARREHRVPLSKQALALLAGQARKEGCDYVFPSDLGKALSDMTLTAVMRRMELTAVPHGFRSTFRDWAAECTDYDKDVVEMALAHTIESKVEAAYRRGDLLEKREQLMQDWANHCTAP</sequence>
<comment type="similarity">
    <text evidence="1">Belongs to the 'phage' integrase family.</text>
</comment>
<dbReference type="PANTHER" id="PTHR30629">
    <property type="entry name" value="PROPHAGE INTEGRASE"/>
    <property type="match status" value="1"/>
</dbReference>
<dbReference type="GO" id="GO:0006310">
    <property type="term" value="P:DNA recombination"/>
    <property type="evidence" value="ECO:0007669"/>
    <property type="project" value="UniProtKB-KW"/>
</dbReference>
<dbReference type="InterPro" id="IPR025166">
    <property type="entry name" value="Integrase_DNA_bind_dom"/>
</dbReference>
<evidence type="ECO:0000256" key="3">
    <source>
        <dbReference type="ARBA" id="ARBA00023125"/>
    </source>
</evidence>
<dbReference type="GO" id="GO:0003677">
    <property type="term" value="F:DNA binding"/>
    <property type="evidence" value="ECO:0007669"/>
    <property type="project" value="UniProtKB-KW"/>
</dbReference>
<dbReference type="Pfam" id="PF22022">
    <property type="entry name" value="Phage_int_M"/>
    <property type="match status" value="1"/>
</dbReference>
<name>A0AA42Q272_9BURK</name>
<keyword evidence="3 6" id="KW-0238">DNA-binding</keyword>
<dbReference type="InterPro" id="IPR002104">
    <property type="entry name" value="Integrase_catalytic"/>
</dbReference>
<comment type="caution">
    <text evidence="6">The sequence shown here is derived from an EMBL/GenBank/DDBJ whole genome shotgun (WGS) entry which is preliminary data.</text>
</comment>
<protein>
    <submittedName>
        <fullName evidence="6">Integrase arm-type DNA-binding domain-containing protein</fullName>
    </submittedName>
</protein>
<dbReference type="Pfam" id="PF00589">
    <property type="entry name" value="Phage_integrase"/>
    <property type="match status" value="1"/>
</dbReference>
<feature type="domain" description="Tyr recombinase" evidence="5">
    <location>
        <begin position="215"/>
        <end position="386"/>
    </location>
</feature>
<evidence type="ECO:0000256" key="2">
    <source>
        <dbReference type="ARBA" id="ARBA00022908"/>
    </source>
</evidence>
<dbReference type="Gene3D" id="3.30.160.390">
    <property type="entry name" value="Integrase, DNA-binding domain"/>
    <property type="match status" value="1"/>
</dbReference>
<dbReference type="InterPro" id="IPR011010">
    <property type="entry name" value="DNA_brk_join_enz"/>
</dbReference>
<dbReference type="Pfam" id="PF13356">
    <property type="entry name" value="Arm-DNA-bind_3"/>
    <property type="match status" value="1"/>
</dbReference>
<dbReference type="EMBL" id="JAOCEK010000015">
    <property type="protein sequence ID" value="MDH1335855.1"/>
    <property type="molecule type" value="Genomic_DNA"/>
</dbReference>
<dbReference type="SUPFAM" id="SSF56349">
    <property type="entry name" value="DNA breaking-rejoining enzymes"/>
    <property type="match status" value="1"/>
</dbReference>
<dbReference type="PANTHER" id="PTHR30629:SF2">
    <property type="entry name" value="PROPHAGE INTEGRASE INTS-RELATED"/>
    <property type="match status" value="1"/>
</dbReference>
<evidence type="ECO:0000313" key="7">
    <source>
        <dbReference type="Proteomes" id="UP001161065"/>
    </source>
</evidence>